<proteinExistence type="predicted"/>
<dbReference type="PROSITE" id="PS50181">
    <property type="entry name" value="FBOX"/>
    <property type="match status" value="1"/>
</dbReference>
<evidence type="ECO:0000313" key="2">
    <source>
        <dbReference type="EMBL" id="KAF9629016.1"/>
    </source>
</evidence>
<dbReference type="CDD" id="cd09917">
    <property type="entry name" value="F-box_SF"/>
    <property type="match status" value="1"/>
</dbReference>
<gene>
    <name evidence="2" type="ORF">BFW01_g10219</name>
</gene>
<feature type="domain" description="F-box" evidence="1">
    <location>
        <begin position="1"/>
        <end position="59"/>
    </location>
</feature>
<organism evidence="2 3">
    <name type="scientific">Lasiodiplodia theobromae</name>
    <dbReference type="NCBI Taxonomy" id="45133"/>
    <lineage>
        <taxon>Eukaryota</taxon>
        <taxon>Fungi</taxon>
        <taxon>Dikarya</taxon>
        <taxon>Ascomycota</taxon>
        <taxon>Pezizomycotina</taxon>
        <taxon>Dothideomycetes</taxon>
        <taxon>Dothideomycetes incertae sedis</taxon>
        <taxon>Botryosphaeriales</taxon>
        <taxon>Botryosphaeriaceae</taxon>
        <taxon>Lasiodiplodia</taxon>
    </lineage>
</organism>
<dbReference type="SUPFAM" id="SSF81383">
    <property type="entry name" value="F-box domain"/>
    <property type="match status" value="1"/>
</dbReference>
<dbReference type="InterPro" id="IPR036047">
    <property type="entry name" value="F-box-like_dom_sf"/>
</dbReference>
<dbReference type="Pfam" id="PF00646">
    <property type="entry name" value="F-box"/>
    <property type="match status" value="1"/>
</dbReference>
<dbReference type="EMBL" id="MDYX01000024">
    <property type="protein sequence ID" value="KAF9629016.1"/>
    <property type="molecule type" value="Genomic_DNA"/>
</dbReference>
<dbReference type="InterPro" id="IPR001810">
    <property type="entry name" value="F-box_dom"/>
</dbReference>
<dbReference type="SMART" id="SM00256">
    <property type="entry name" value="FBOX"/>
    <property type="match status" value="1"/>
</dbReference>
<reference evidence="2" key="2">
    <citation type="journal article" date="2018" name="DNA Res.">
        <title>Comparative genome and transcriptome analyses reveal adaptations to opportunistic infections in woody plant degrading pathogens of Botryosphaeriaceae.</title>
        <authorList>
            <person name="Yan J.Y."/>
            <person name="Zhao W.S."/>
            <person name="Chen Z."/>
            <person name="Xing Q.K."/>
            <person name="Zhang W."/>
            <person name="Chethana K.W.T."/>
            <person name="Xue M.F."/>
            <person name="Xu J.P."/>
            <person name="Phillips A.J.L."/>
            <person name="Wang Y."/>
            <person name="Liu J.H."/>
            <person name="Liu M."/>
            <person name="Zhou Y."/>
            <person name="Jayawardena R.S."/>
            <person name="Manawasinghe I.S."/>
            <person name="Huang J.B."/>
            <person name="Qiao G.H."/>
            <person name="Fu C.Y."/>
            <person name="Guo F.F."/>
            <person name="Dissanayake A.J."/>
            <person name="Peng Y.L."/>
            <person name="Hyde K.D."/>
            <person name="Li X.H."/>
        </authorList>
    </citation>
    <scope>NUCLEOTIDE SEQUENCE</scope>
    <source>
        <strain evidence="2">CSS-01s</strain>
    </source>
</reference>
<dbReference type="Proteomes" id="UP000627934">
    <property type="component" value="Unassembled WGS sequence"/>
</dbReference>
<name>A0A8H7MAH8_9PEZI</name>
<dbReference type="AlphaFoldDB" id="A0A8H7MAH8"/>
<evidence type="ECO:0000313" key="3">
    <source>
        <dbReference type="Proteomes" id="UP000627934"/>
    </source>
</evidence>
<evidence type="ECO:0000259" key="1">
    <source>
        <dbReference type="PROSITE" id="PS50181"/>
    </source>
</evidence>
<accession>A0A8H7MAH8</accession>
<protein>
    <submittedName>
        <fullName evidence="2">F-box domain cyclin-like protein</fullName>
    </submittedName>
</protein>
<sequence length="320" mass="37423">MSFESLPVELYLEIASHLRLRDLIIFRSVSQRLRSTINANISSVRPTARRELLRLWDRVVKSPYFLPSRQHIIPHLRSFDRHTHLTSLPYAAMGQLQLPDEFETWILEWPAKSVIGWIWPGLDQGPYYQPSYNEFHDKPCADVWWQLAGGNPLGPTTAYRHVYPFTVKKGEGGGDKEPFLWLNWRFSGWSEDDDIGFGLPVWMVLPGDQQHWAFGTGHMLIVSGLGPAYDGTVQLFEEGFVDEGDGGRLLLKDTPDDEDFRKYPYRGWGNRKTKLWFRGQSWTDWLQKQLEILEEGHDFWDWEAWRFKAIDAEHMPCNEQ</sequence>
<comment type="caution">
    <text evidence="2">The sequence shown here is derived from an EMBL/GenBank/DDBJ whole genome shotgun (WGS) entry which is preliminary data.</text>
</comment>
<reference evidence="2" key="1">
    <citation type="submission" date="2016-08" db="EMBL/GenBank/DDBJ databases">
        <authorList>
            <person name="Yan J."/>
        </authorList>
    </citation>
    <scope>NUCLEOTIDE SEQUENCE</scope>
    <source>
        <strain evidence="2">CSS-01s</strain>
    </source>
</reference>